<dbReference type="Pfam" id="PF00563">
    <property type="entry name" value="EAL"/>
    <property type="match status" value="1"/>
</dbReference>
<dbReference type="RefSeq" id="WP_187260367.1">
    <property type="nucleotide sequence ID" value="NZ_JAJJVQ010000002.1"/>
</dbReference>
<dbReference type="SUPFAM" id="SSF141868">
    <property type="entry name" value="EAL domain-like"/>
    <property type="match status" value="1"/>
</dbReference>
<dbReference type="Proteomes" id="UP001139290">
    <property type="component" value="Unassembled WGS sequence"/>
</dbReference>
<dbReference type="EMBL" id="JAJJVQ010000002">
    <property type="protein sequence ID" value="MCO5781268.1"/>
    <property type="molecule type" value="Genomic_DNA"/>
</dbReference>
<dbReference type="Gene3D" id="3.20.20.450">
    <property type="entry name" value="EAL domain"/>
    <property type="match status" value="1"/>
</dbReference>
<proteinExistence type="predicted"/>
<dbReference type="InterPro" id="IPR001633">
    <property type="entry name" value="EAL_dom"/>
</dbReference>
<dbReference type="InterPro" id="IPR035919">
    <property type="entry name" value="EAL_sf"/>
</dbReference>
<reference evidence="2" key="1">
    <citation type="submission" date="2021-11" db="EMBL/GenBank/DDBJ databases">
        <title>Citrobacter meridianamericanus sp. nov. isolated from soil.</title>
        <authorList>
            <person name="Furlan J.P.R."/>
            <person name="Stehling E.G."/>
        </authorList>
    </citation>
    <scope>NUCLEOTIDE SEQUENCE</scope>
    <source>
        <strain evidence="2">BR102</strain>
    </source>
</reference>
<gene>
    <name evidence="2" type="ORF">LOD26_07975</name>
</gene>
<protein>
    <submittedName>
        <fullName evidence="2">EAL domain-containing protein</fullName>
    </submittedName>
</protein>
<keyword evidence="3" id="KW-1185">Reference proteome</keyword>
<name>A0ABT1B5X8_9ENTR</name>
<evidence type="ECO:0000259" key="1">
    <source>
        <dbReference type="Pfam" id="PF00563"/>
    </source>
</evidence>
<evidence type="ECO:0000313" key="2">
    <source>
        <dbReference type="EMBL" id="MCO5781268.1"/>
    </source>
</evidence>
<sequence>MCELLYPSNELLSGIRLPESAMIAGEEHLALRFLEGMKAEPLISFHSGQITGYEFLSQLSAGICSETFFRQQSAGSLAELFLLQLRLSSGLTTKKRFLNLPVRVLVRRSLCEIICRNNLNGIVVEIQDPEHLTDLCSEEQDYLRQNLNHLLFAGAEVYADDVSPAWMKTLSGRKLPLSGMKVSRQQFLSQIDNYTFSHPRLHPSSDSATCLVAEGIETPEQCMLAIMLGFTHGQGWLWPANVWRFVLERSS</sequence>
<feature type="domain" description="EAL" evidence="1">
    <location>
        <begin position="40"/>
        <end position="238"/>
    </location>
</feature>
<organism evidence="2 3">
    <name type="scientific">Citrobacter meridianamericanus</name>
    <dbReference type="NCBI Taxonomy" id="2894201"/>
    <lineage>
        <taxon>Bacteria</taxon>
        <taxon>Pseudomonadati</taxon>
        <taxon>Pseudomonadota</taxon>
        <taxon>Gammaproteobacteria</taxon>
        <taxon>Enterobacterales</taxon>
        <taxon>Enterobacteriaceae</taxon>
        <taxon>Citrobacter</taxon>
    </lineage>
</organism>
<evidence type="ECO:0000313" key="3">
    <source>
        <dbReference type="Proteomes" id="UP001139290"/>
    </source>
</evidence>
<accession>A0ABT1B5X8</accession>
<comment type="caution">
    <text evidence="2">The sequence shown here is derived from an EMBL/GenBank/DDBJ whole genome shotgun (WGS) entry which is preliminary data.</text>
</comment>